<protein>
    <submittedName>
        <fullName evidence="1">Uncharacterized protein</fullName>
    </submittedName>
</protein>
<evidence type="ECO:0000313" key="1">
    <source>
        <dbReference type="EMBL" id="JAT13809.1"/>
    </source>
</evidence>
<name>A0A1B6KQT7_9HEMI</name>
<dbReference type="AlphaFoldDB" id="A0A1B6KQT7"/>
<accession>A0A1B6KQT7</accession>
<proteinExistence type="predicted"/>
<dbReference type="EMBL" id="GEBQ01026168">
    <property type="protein sequence ID" value="JAT13809.1"/>
    <property type="molecule type" value="Transcribed_RNA"/>
</dbReference>
<gene>
    <name evidence="1" type="ORF">g.7489</name>
</gene>
<sequence length="327" mass="37520">MEPEESDFSVLLQNFVEIFKFCEGLADSVDAEAVFQSAKIVENTCSKLESVGALEDFENKLNEFWVLKGLKVLPIQFFKRVADEVLCRFMTDGTFSDTSVKCAINQFILIRSEEDFVKLVKRLSNTQHSVELLKRNSDLTGVLDYNAERLLEQLTKQLVETNGSTEELDSTISNIFSNNWDRLKVFIKVLCLTNRCDLSQCVQNLIAIHISNIVRNPENINFFSHFLDLADDDFNKVVYWKPLSETLIKMIEFSLEHLKCNYTDSSYSWGYSGSEKGLSFDIITALINKLKKSGPEINIKIKELLQRLKAEGFEIIAEDFLRICKIK</sequence>
<reference evidence="1" key="1">
    <citation type="submission" date="2015-11" db="EMBL/GenBank/DDBJ databases">
        <title>De novo transcriptome assembly of four potential Pierce s Disease insect vectors from Arizona vineyards.</title>
        <authorList>
            <person name="Tassone E.E."/>
        </authorList>
    </citation>
    <scope>NUCLEOTIDE SEQUENCE</scope>
</reference>
<organism evidence="1">
    <name type="scientific">Graphocephala atropunctata</name>
    <dbReference type="NCBI Taxonomy" id="36148"/>
    <lineage>
        <taxon>Eukaryota</taxon>
        <taxon>Metazoa</taxon>
        <taxon>Ecdysozoa</taxon>
        <taxon>Arthropoda</taxon>
        <taxon>Hexapoda</taxon>
        <taxon>Insecta</taxon>
        <taxon>Pterygota</taxon>
        <taxon>Neoptera</taxon>
        <taxon>Paraneoptera</taxon>
        <taxon>Hemiptera</taxon>
        <taxon>Auchenorrhyncha</taxon>
        <taxon>Membracoidea</taxon>
        <taxon>Cicadellidae</taxon>
        <taxon>Cicadellinae</taxon>
        <taxon>Cicadellini</taxon>
        <taxon>Graphocephala</taxon>
    </lineage>
</organism>